<comment type="caution">
    <text evidence="10">The sequence shown here is derived from an EMBL/GenBank/DDBJ whole genome shotgun (WGS) entry which is preliminary data.</text>
</comment>
<evidence type="ECO:0000256" key="7">
    <source>
        <dbReference type="PIRNR" id="PIRNR002744"/>
    </source>
</evidence>
<feature type="compositionally biased region" description="Polar residues" evidence="8">
    <location>
        <begin position="1"/>
        <end position="15"/>
    </location>
</feature>
<feature type="region of interest" description="Disordered" evidence="8">
    <location>
        <begin position="1"/>
        <end position="23"/>
    </location>
</feature>
<feature type="transmembrane region" description="Helical" evidence="9">
    <location>
        <begin position="76"/>
        <end position="101"/>
    </location>
</feature>
<evidence type="ECO:0000256" key="2">
    <source>
        <dbReference type="ARBA" id="ARBA00008974"/>
    </source>
</evidence>
<feature type="transmembrane region" description="Helical" evidence="9">
    <location>
        <begin position="469"/>
        <end position="489"/>
    </location>
</feature>
<comment type="similarity">
    <text evidence="2 7">Belongs to the purine-cytosine permease (2.A.39) family.</text>
</comment>
<keyword evidence="6 7" id="KW-0472">Membrane</keyword>
<evidence type="ECO:0000256" key="6">
    <source>
        <dbReference type="ARBA" id="ARBA00023136"/>
    </source>
</evidence>
<dbReference type="EMBL" id="JACKSJ010000208">
    <property type="protein sequence ID" value="MCV7172828.1"/>
    <property type="molecule type" value="Genomic_DNA"/>
</dbReference>
<evidence type="ECO:0000256" key="3">
    <source>
        <dbReference type="ARBA" id="ARBA00022448"/>
    </source>
</evidence>
<feature type="transmembrane region" description="Helical" evidence="9">
    <location>
        <begin position="122"/>
        <end position="142"/>
    </location>
</feature>
<keyword evidence="4 9" id="KW-0812">Transmembrane</keyword>
<dbReference type="InterPro" id="IPR001248">
    <property type="entry name" value="Pur-cyt_permease"/>
</dbReference>
<evidence type="ECO:0000256" key="1">
    <source>
        <dbReference type="ARBA" id="ARBA00004141"/>
    </source>
</evidence>
<feature type="transmembrane region" description="Helical" evidence="9">
    <location>
        <begin position="314"/>
        <end position="334"/>
    </location>
</feature>
<reference evidence="10" key="2">
    <citation type="journal article" date="2022" name="BMC Genomics">
        <title>Comparative genome analysis of mycobacteria focusing on tRNA and non-coding RNA.</title>
        <authorList>
            <person name="Behra P.R.K."/>
            <person name="Pettersson B.M.F."/>
            <person name="Ramesh M."/>
            <person name="Das S."/>
            <person name="Dasgupta S."/>
            <person name="Kirsebom L.A."/>
        </authorList>
    </citation>
    <scope>NUCLEOTIDE SEQUENCE</scope>
    <source>
        <strain evidence="10">DSM 44615</strain>
    </source>
</reference>
<dbReference type="InterPro" id="IPR026030">
    <property type="entry name" value="Pur-cyt_permease_Fcy2/21/22"/>
</dbReference>
<feature type="transmembrane region" description="Helical" evidence="9">
    <location>
        <begin position="424"/>
        <end position="449"/>
    </location>
</feature>
<sequence>MNPPSEATTDGTRSVPQDDGAVKDRVGRIERYGVEHIPEEERRSSPRNLTSILSGGSLTFSVIIIGWFPVAFGLSWWQAASAVVVGSAVGAAVLAPTGLMGPRTGTNNPVSSGAFFGVAGRLIGSVLEATASVAFAALSIWTGGDALAGALTRFFGISETEPVRLVAYAVLAVVVTIVSVLGHSSMVFCQRFMIPTAGTCLLVGLLVFGDRFDPRYPGTGEYMLGSMGAAWMLSALLCASTVASYGPYAGDWARHISPRLHSDRSIMRALFVGGLFGMGGPFMWGVFTSVALFASAAPGAGTSYVLALVDAAPLWFVPALIYVGLASGTAQAVINTYGTGLDTSAIIPRLNRVQATLVACALATALVYVGHFYSALANGVAIFLAVLACSSIPWIAILTVGHVHRRGYYDVSDLQVFNRGEKGGVYWFTGGLNFVAIGVWVLSVGAGLWFSHNQWFVGPGAKWAGGLDIGFLVAGGVAVALYPLALRVFPEPAAVYGPGGAPRPAKRRWP</sequence>
<keyword evidence="5 9" id="KW-1133">Transmembrane helix</keyword>
<evidence type="ECO:0000256" key="5">
    <source>
        <dbReference type="ARBA" id="ARBA00022989"/>
    </source>
</evidence>
<dbReference type="GO" id="GO:0005886">
    <property type="term" value="C:plasma membrane"/>
    <property type="evidence" value="ECO:0007669"/>
    <property type="project" value="TreeGrafter"/>
</dbReference>
<dbReference type="Proteomes" id="UP001140293">
    <property type="component" value="Unassembled WGS sequence"/>
</dbReference>
<feature type="transmembrane region" description="Helical" evidence="9">
    <location>
        <begin position="229"/>
        <end position="248"/>
    </location>
</feature>
<feature type="transmembrane region" description="Helical" evidence="9">
    <location>
        <begin position="380"/>
        <end position="403"/>
    </location>
</feature>
<evidence type="ECO:0000313" key="11">
    <source>
        <dbReference type="Proteomes" id="UP001140293"/>
    </source>
</evidence>
<dbReference type="AlphaFoldDB" id="A0A9X2YRH2"/>
<reference evidence="10" key="1">
    <citation type="submission" date="2020-07" db="EMBL/GenBank/DDBJ databases">
        <authorList>
            <person name="Pettersson B.M.F."/>
            <person name="Behra P.R.K."/>
            <person name="Ramesh M."/>
            <person name="Das S."/>
            <person name="Dasgupta S."/>
            <person name="Kirsebom L.A."/>
        </authorList>
    </citation>
    <scope>NUCLEOTIDE SEQUENCE</scope>
    <source>
        <strain evidence="10">DSM 44615</strain>
    </source>
</reference>
<dbReference type="PANTHER" id="PTHR31806:SF1">
    <property type="entry name" value="PURINE-CYTOSINE PERMEASE FCY2-RELATED"/>
    <property type="match status" value="1"/>
</dbReference>
<dbReference type="RefSeq" id="WP_264014995.1">
    <property type="nucleotide sequence ID" value="NZ_JACKSJ010000208.1"/>
</dbReference>
<dbReference type="Pfam" id="PF02133">
    <property type="entry name" value="Transp_cyt_pur"/>
    <property type="match status" value="1"/>
</dbReference>
<organism evidence="10 11">
    <name type="scientific">[Mycobacterium] manitobense</name>
    <dbReference type="NCBI Taxonomy" id="190147"/>
    <lineage>
        <taxon>Bacteria</taxon>
        <taxon>Bacillati</taxon>
        <taxon>Actinomycetota</taxon>
        <taxon>Actinomycetes</taxon>
        <taxon>Mycobacteriales</taxon>
        <taxon>Mycobacteriaceae</taxon>
        <taxon>Mycolicibacterium</taxon>
    </lineage>
</organism>
<proteinExistence type="inferred from homology"/>
<feature type="transmembrane region" description="Helical" evidence="9">
    <location>
        <begin position="355"/>
        <end position="374"/>
    </location>
</feature>
<feature type="transmembrane region" description="Helical" evidence="9">
    <location>
        <begin position="269"/>
        <end position="294"/>
    </location>
</feature>
<evidence type="ECO:0000256" key="4">
    <source>
        <dbReference type="ARBA" id="ARBA00022692"/>
    </source>
</evidence>
<keyword evidence="3 7" id="KW-0813">Transport</keyword>
<protein>
    <submittedName>
        <fullName evidence="10">Cytosine permease</fullName>
    </submittedName>
</protein>
<name>A0A9X2YRH2_9MYCO</name>
<accession>A0A9X2YRH2</accession>
<dbReference type="Gene3D" id="1.10.4160.10">
    <property type="entry name" value="Hydantoin permease"/>
    <property type="match status" value="1"/>
</dbReference>
<dbReference type="PIRSF" id="PIRSF002744">
    <property type="entry name" value="Pur-cyt_permease"/>
    <property type="match status" value="1"/>
</dbReference>
<evidence type="ECO:0000256" key="8">
    <source>
        <dbReference type="SAM" id="MobiDB-lite"/>
    </source>
</evidence>
<dbReference type="PANTHER" id="PTHR31806">
    <property type="entry name" value="PURINE-CYTOSINE PERMEASE FCY2-RELATED"/>
    <property type="match status" value="1"/>
</dbReference>
<evidence type="ECO:0000256" key="9">
    <source>
        <dbReference type="SAM" id="Phobius"/>
    </source>
</evidence>
<feature type="transmembrane region" description="Helical" evidence="9">
    <location>
        <begin position="192"/>
        <end position="209"/>
    </location>
</feature>
<comment type="subcellular location">
    <subcellularLocation>
        <location evidence="1">Membrane</location>
        <topology evidence="1">Multi-pass membrane protein</topology>
    </subcellularLocation>
</comment>
<evidence type="ECO:0000313" key="10">
    <source>
        <dbReference type="EMBL" id="MCV7172828.1"/>
    </source>
</evidence>
<keyword evidence="11" id="KW-1185">Reference proteome</keyword>
<feature type="transmembrane region" description="Helical" evidence="9">
    <location>
        <begin position="162"/>
        <end position="180"/>
    </location>
</feature>
<feature type="transmembrane region" description="Helical" evidence="9">
    <location>
        <begin position="52"/>
        <end position="70"/>
    </location>
</feature>
<gene>
    <name evidence="10" type="ORF">H7I41_23165</name>
</gene>
<dbReference type="GO" id="GO:0022857">
    <property type="term" value="F:transmembrane transporter activity"/>
    <property type="evidence" value="ECO:0007669"/>
    <property type="project" value="InterPro"/>
</dbReference>